<keyword evidence="4" id="KW-0143">Chaperone</keyword>
<keyword evidence="7" id="KW-1133">Transmembrane helix</keyword>
<comment type="caution">
    <text evidence="9">The sequence shown here is derived from an EMBL/GenBank/DDBJ whole genome shotgun (WGS) entry which is preliminary data.</text>
</comment>
<keyword evidence="7" id="KW-0812">Transmembrane</keyword>
<dbReference type="EMBL" id="CAJNNV010024033">
    <property type="protein sequence ID" value="CAE8608833.1"/>
    <property type="molecule type" value="Genomic_DNA"/>
</dbReference>
<feature type="compositionally biased region" description="Basic and acidic residues" evidence="6">
    <location>
        <begin position="137"/>
        <end position="169"/>
    </location>
</feature>
<evidence type="ECO:0000256" key="2">
    <source>
        <dbReference type="ARBA" id="ARBA00004496"/>
    </source>
</evidence>
<dbReference type="Gene3D" id="1.10.287.110">
    <property type="entry name" value="DnaJ domain"/>
    <property type="match status" value="1"/>
</dbReference>
<gene>
    <name evidence="9" type="ORF">PGLA1383_LOCUS26660</name>
</gene>
<dbReference type="PROSITE" id="PS50076">
    <property type="entry name" value="DNAJ_2"/>
    <property type="match status" value="1"/>
</dbReference>
<proteinExistence type="predicted"/>
<evidence type="ECO:0000256" key="6">
    <source>
        <dbReference type="SAM" id="MobiDB-lite"/>
    </source>
</evidence>
<dbReference type="Proteomes" id="UP000654075">
    <property type="component" value="Unassembled WGS sequence"/>
</dbReference>
<feature type="compositionally biased region" description="Polar residues" evidence="6">
    <location>
        <begin position="115"/>
        <end position="125"/>
    </location>
</feature>
<feature type="region of interest" description="Disordered" evidence="6">
    <location>
        <begin position="111"/>
        <end position="199"/>
    </location>
</feature>
<evidence type="ECO:0000313" key="10">
    <source>
        <dbReference type="Proteomes" id="UP000654075"/>
    </source>
</evidence>
<evidence type="ECO:0000313" key="9">
    <source>
        <dbReference type="EMBL" id="CAE8608833.1"/>
    </source>
</evidence>
<evidence type="ECO:0000256" key="7">
    <source>
        <dbReference type="SAM" id="Phobius"/>
    </source>
</evidence>
<evidence type="ECO:0000256" key="3">
    <source>
        <dbReference type="ARBA" id="ARBA00022490"/>
    </source>
</evidence>
<dbReference type="Pfam" id="PF00226">
    <property type="entry name" value="DnaJ"/>
    <property type="match status" value="1"/>
</dbReference>
<dbReference type="PANTHER" id="PTHR44313">
    <property type="entry name" value="DNAJ HOMOLOG SUBFAMILY C MEMBER 17"/>
    <property type="match status" value="1"/>
</dbReference>
<sequence length="309" mass="33441">MLKPCPYEVLGVAPSDAKSAEAEAIIRSAYRRRSLECHPDKRPGDPAAAAKFAALTSAKESLLLDAARRAGKLLWAGSGQVTEEPEHSWASDPVISARRAAAAAAKAAAKAAFATPSSTTRSSQWARASDDEDSEAEAAREKRCADAAAAKEQRTARSLHKQSEEKLAEEAFCNNNSNNNNNSNHNPRQGQDEPPSKSRRLCRDQSAACVVTEVSSECESDSGSNSSPEVEETPLDLAFANFRGFWRPESTNEQSPRRYLFLLPAGGLGHLRPHQQISLLFAYDLVLSVFQITVLLSFACCFAVVCCDL</sequence>
<dbReference type="SMART" id="SM00271">
    <property type="entry name" value="DnaJ"/>
    <property type="match status" value="1"/>
</dbReference>
<dbReference type="SUPFAM" id="SSF46565">
    <property type="entry name" value="Chaperone J-domain"/>
    <property type="match status" value="1"/>
</dbReference>
<keyword evidence="3" id="KW-0963">Cytoplasm</keyword>
<dbReference type="InterPro" id="IPR001623">
    <property type="entry name" value="DnaJ_domain"/>
</dbReference>
<keyword evidence="7" id="KW-0472">Membrane</keyword>
<evidence type="ECO:0000256" key="5">
    <source>
        <dbReference type="ARBA" id="ARBA00023242"/>
    </source>
</evidence>
<dbReference type="CDD" id="cd06257">
    <property type="entry name" value="DnaJ"/>
    <property type="match status" value="1"/>
</dbReference>
<comment type="subcellular location">
    <subcellularLocation>
        <location evidence="2">Cytoplasm</location>
    </subcellularLocation>
    <subcellularLocation>
        <location evidence="1">Nucleus</location>
    </subcellularLocation>
</comment>
<feature type="domain" description="J" evidence="8">
    <location>
        <begin position="5"/>
        <end position="79"/>
    </location>
</feature>
<keyword evidence="5" id="KW-0539">Nucleus</keyword>
<feature type="compositionally biased region" description="Low complexity" evidence="6">
    <location>
        <begin position="174"/>
        <end position="186"/>
    </location>
</feature>
<evidence type="ECO:0000259" key="8">
    <source>
        <dbReference type="PROSITE" id="PS50076"/>
    </source>
</evidence>
<dbReference type="GO" id="GO:0005681">
    <property type="term" value="C:spliceosomal complex"/>
    <property type="evidence" value="ECO:0007669"/>
    <property type="project" value="TreeGrafter"/>
</dbReference>
<protein>
    <recommendedName>
        <fullName evidence="8">J domain-containing protein</fullName>
    </recommendedName>
</protein>
<dbReference type="GO" id="GO:0000390">
    <property type="term" value="P:spliceosomal complex disassembly"/>
    <property type="evidence" value="ECO:0007669"/>
    <property type="project" value="TreeGrafter"/>
</dbReference>
<accession>A0A813F372</accession>
<name>A0A813F372_POLGL</name>
<evidence type="ECO:0000256" key="1">
    <source>
        <dbReference type="ARBA" id="ARBA00004123"/>
    </source>
</evidence>
<dbReference type="AlphaFoldDB" id="A0A813F372"/>
<dbReference type="InterPro" id="IPR052094">
    <property type="entry name" value="Pre-mRNA-splicing_ERAD"/>
</dbReference>
<dbReference type="GO" id="GO:0005737">
    <property type="term" value="C:cytoplasm"/>
    <property type="evidence" value="ECO:0007669"/>
    <property type="project" value="UniProtKB-SubCell"/>
</dbReference>
<dbReference type="PANTHER" id="PTHR44313:SF1">
    <property type="entry name" value="DNAJ HOMOLOG SUBFAMILY C MEMBER 17"/>
    <property type="match status" value="1"/>
</dbReference>
<reference evidence="9" key="1">
    <citation type="submission" date="2021-02" db="EMBL/GenBank/DDBJ databases">
        <authorList>
            <person name="Dougan E. K."/>
            <person name="Rhodes N."/>
            <person name="Thang M."/>
            <person name="Chan C."/>
        </authorList>
    </citation>
    <scope>NUCLEOTIDE SEQUENCE</scope>
</reference>
<keyword evidence="10" id="KW-1185">Reference proteome</keyword>
<organism evidence="9 10">
    <name type="scientific">Polarella glacialis</name>
    <name type="common">Dinoflagellate</name>
    <dbReference type="NCBI Taxonomy" id="89957"/>
    <lineage>
        <taxon>Eukaryota</taxon>
        <taxon>Sar</taxon>
        <taxon>Alveolata</taxon>
        <taxon>Dinophyceae</taxon>
        <taxon>Suessiales</taxon>
        <taxon>Suessiaceae</taxon>
        <taxon>Polarella</taxon>
    </lineage>
</organism>
<feature type="transmembrane region" description="Helical" evidence="7">
    <location>
        <begin position="280"/>
        <end position="307"/>
    </location>
</feature>
<evidence type="ECO:0000256" key="4">
    <source>
        <dbReference type="ARBA" id="ARBA00023186"/>
    </source>
</evidence>
<dbReference type="InterPro" id="IPR036869">
    <property type="entry name" value="J_dom_sf"/>
</dbReference>